<dbReference type="AlphaFoldDB" id="A0A225W2G4"/>
<dbReference type="Gene3D" id="3.30.70.270">
    <property type="match status" value="1"/>
</dbReference>
<organism evidence="1 2">
    <name type="scientific">Phytophthora megakarya</name>
    <dbReference type="NCBI Taxonomy" id="4795"/>
    <lineage>
        <taxon>Eukaryota</taxon>
        <taxon>Sar</taxon>
        <taxon>Stramenopiles</taxon>
        <taxon>Oomycota</taxon>
        <taxon>Peronosporomycetes</taxon>
        <taxon>Peronosporales</taxon>
        <taxon>Peronosporaceae</taxon>
        <taxon>Phytophthora</taxon>
    </lineage>
</organism>
<reference evidence="2" key="1">
    <citation type="submission" date="2017-03" db="EMBL/GenBank/DDBJ databases">
        <title>Phytopthora megakarya and P. palmivora, two closely related causual agents of cacao black pod achieved similar genome size and gene model numbers by different mechanisms.</title>
        <authorList>
            <person name="Ali S."/>
            <person name="Shao J."/>
            <person name="Larry D.J."/>
            <person name="Kronmiller B."/>
            <person name="Shen D."/>
            <person name="Strem M.D."/>
            <person name="Melnick R.L."/>
            <person name="Guiltinan M.J."/>
            <person name="Tyler B.M."/>
            <person name="Meinhardt L.W."/>
            <person name="Bailey B.A."/>
        </authorList>
    </citation>
    <scope>NUCLEOTIDE SEQUENCE [LARGE SCALE GENOMIC DNA]</scope>
    <source>
        <strain evidence="2">zdho120</strain>
    </source>
</reference>
<protein>
    <submittedName>
        <fullName evidence="1">Retrovirus Polyprotein</fullName>
    </submittedName>
</protein>
<dbReference type="InterPro" id="IPR043502">
    <property type="entry name" value="DNA/RNA_pol_sf"/>
</dbReference>
<sequence length="79" mass="8964">MAALRDCIVFSENFATHLVRLRQDLERLRKAGFKVAFLGYIVTPSGILPNPEKVKALMNVERSHDIHTSRAFLGLSSYF</sequence>
<comment type="caution">
    <text evidence="1">The sequence shown here is derived from an EMBL/GenBank/DDBJ whole genome shotgun (WGS) entry which is preliminary data.</text>
</comment>
<dbReference type="Proteomes" id="UP000198211">
    <property type="component" value="Unassembled WGS sequence"/>
</dbReference>
<dbReference type="SUPFAM" id="SSF56672">
    <property type="entry name" value="DNA/RNA polymerases"/>
    <property type="match status" value="1"/>
</dbReference>
<keyword evidence="2" id="KW-1185">Reference proteome</keyword>
<dbReference type="InterPro" id="IPR043128">
    <property type="entry name" value="Rev_trsase/Diguanyl_cyclase"/>
</dbReference>
<dbReference type="EMBL" id="NBNE01001992">
    <property type="protein sequence ID" value="OWZ11923.1"/>
    <property type="molecule type" value="Genomic_DNA"/>
</dbReference>
<evidence type="ECO:0000313" key="1">
    <source>
        <dbReference type="EMBL" id="OWZ11923.1"/>
    </source>
</evidence>
<name>A0A225W2G4_9STRA</name>
<accession>A0A225W2G4</accession>
<gene>
    <name evidence="1" type="ORF">PHMEG_00014988</name>
</gene>
<dbReference type="OrthoDB" id="116078at2759"/>
<evidence type="ECO:0000313" key="2">
    <source>
        <dbReference type="Proteomes" id="UP000198211"/>
    </source>
</evidence>
<proteinExistence type="predicted"/>